<evidence type="ECO:0000256" key="1">
    <source>
        <dbReference type="ARBA" id="ARBA00004395"/>
    </source>
</evidence>
<keyword evidence="4" id="KW-0472">Membrane</keyword>
<gene>
    <name evidence="8" type="ORF">J437_LFUL017228</name>
</gene>
<dbReference type="Proteomes" id="UP000792457">
    <property type="component" value="Unassembled WGS sequence"/>
</dbReference>
<dbReference type="PANTHER" id="PTHR13228:SF3">
    <property type="entry name" value="CONSERVED OLIGOMERIC GOLGI COMPLEX SUBUNIT 5"/>
    <property type="match status" value="1"/>
</dbReference>
<sequence length="877" mass="96503">MNMTNVDVWKKLEEDEFLKVFINGDFDVKNHAQQMSKEIAVPDQISKLSEGIALLDQELRHQIMNHYEELLSHATWVEKLECVLNIMQSHMQNLLSSIERLRGQVVEPYRRVEMQTLVLGRLQETCDTLRRIYRALLLSKRLQAHISGGTSELIRAAQCLGEIEQVWGEADLSGIDLVEKQQRIARVHKSDIERQAKFMLSQGLKSQNESQVCMALEVYAHLGQLGSALQQAAEGARQKVAADIRDNLDVRNFTQSSSSTTQSDSASRTAKGGPGRAIISAAGNISVFRASLWSSLEKMLLDSVYSQSSHIALLHRSGVAAASSLSRAGRLKEKVPNPCTLEEFWNYVSSLLTRELTSAANSQYTFLSSSFVKQALENEYPKFLRLYLDLWRRLCQLQQTNESSLKLPSKILSAPHPAFSDFPSNGIELKREVVESFETAYLTSSMSRLYDPVEGMFLGGSATTTKGGSGALLRSGGTSSIGNNGVGGGSASAEALAGEAANVPAQDKLDLFVRTITRELSVSLVDVILSRKVAKNVKNALKLFCVKCEQTAAHGTSATQVIEAFTPSQNLNATLVNLLCYLEGEVSRAIANMGGPPIPASNGVSSSSSSSALPEEAYALISDALADVKSLAANILQPLLDSVSEAIEAILCTMHNEDFSGELMPDKKKSGFGASPYMKELQRFLARVASDYLSNVQPVVERCLELFIRHASLVRPMGTAGRAKLGGDFTQVELAVQPLLTGAFESHGMQIAVFENSHQHIFHTLRSLRPLLISTEIPTVEELINPDALVPPSLVMFSLFARGPSELLSPHQSMNWSVDRLSRWLDNHVSERERLEIARGSLERYESEVRQRGEREFHPIYPIMVSVLQAGVNRTSP</sequence>
<dbReference type="InterPro" id="IPR019465">
    <property type="entry name" value="Cog5"/>
</dbReference>
<proteinExistence type="predicted"/>
<evidence type="ECO:0000313" key="9">
    <source>
        <dbReference type="Proteomes" id="UP000792457"/>
    </source>
</evidence>
<feature type="domain" description="Conserved oligomeric Golgi complex subunit 5 helical" evidence="7">
    <location>
        <begin position="172"/>
        <end position="391"/>
    </location>
</feature>
<accession>A0A8K0KRA7</accession>
<dbReference type="GO" id="GO:0000139">
    <property type="term" value="C:Golgi membrane"/>
    <property type="evidence" value="ECO:0007669"/>
    <property type="project" value="UniProtKB-SubCell"/>
</dbReference>
<feature type="domain" description="Conserved oligomeric Golgi complex subunit 5 N-terminal" evidence="6">
    <location>
        <begin position="20"/>
        <end position="142"/>
    </location>
</feature>
<dbReference type="InterPro" id="IPR049176">
    <property type="entry name" value="COG5_N"/>
</dbReference>
<feature type="compositionally biased region" description="Low complexity" evidence="5">
    <location>
        <begin position="254"/>
        <end position="270"/>
    </location>
</feature>
<evidence type="ECO:0000256" key="5">
    <source>
        <dbReference type="SAM" id="MobiDB-lite"/>
    </source>
</evidence>
<reference evidence="8" key="2">
    <citation type="submission" date="2017-10" db="EMBL/GenBank/DDBJ databases">
        <title>Ladona fulva Genome sequencing and assembly.</title>
        <authorList>
            <person name="Murali S."/>
            <person name="Richards S."/>
            <person name="Bandaranaike D."/>
            <person name="Bellair M."/>
            <person name="Blankenburg K."/>
            <person name="Chao H."/>
            <person name="Dinh H."/>
            <person name="Doddapaneni H."/>
            <person name="Dugan-Rocha S."/>
            <person name="Elkadiri S."/>
            <person name="Gnanaolivu R."/>
            <person name="Hernandez B."/>
            <person name="Skinner E."/>
            <person name="Javaid M."/>
            <person name="Lee S."/>
            <person name="Li M."/>
            <person name="Ming W."/>
            <person name="Munidasa M."/>
            <person name="Muniz J."/>
            <person name="Nguyen L."/>
            <person name="Hughes D."/>
            <person name="Osuji N."/>
            <person name="Pu L.-L."/>
            <person name="Puazo M."/>
            <person name="Qu C."/>
            <person name="Quiroz J."/>
            <person name="Raj R."/>
            <person name="Weissenberger G."/>
            <person name="Xin Y."/>
            <person name="Zou X."/>
            <person name="Han Y."/>
            <person name="Worley K."/>
            <person name="Muzny D."/>
            <person name="Gibbs R."/>
        </authorList>
    </citation>
    <scope>NUCLEOTIDE SEQUENCE</scope>
    <source>
        <strain evidence="8">Sampled in the wild</strain>
    </source>
</reference>
<dbReference type="PANTHER" id="PTHR13228">
    <property type="entry name" value="CONSERVED OLIGOMERIC GOLGI COMPLEX COMPONENT 5"/>
    <property type="match status" value="1"/>
</dbReference>
<dbReference type="GO" id="GO:0006891">
    <property type="term" value="P:intra-Golgi vesicle-mediated transport"/>
    <property type="evidence" value="ECO:0007669"/>
    <property type="project" value="InterPro"/>
</dbReference>
<evidence type="ECO:0000256" key="4">
    <source>
        <dbReference type="ARBA" id="ARBA00023136"/>
    </source>
</evidence>
<feature type="region of interest" description="Disordered" evidence="5">
    <location>
        <begin position="252"/>
        <end position="273"/>
    </location>
</feature>
<name>A0A8K0KRA7_LADFU</name>
<evidence type="ECO:0000259" key="6">
    <source>
        <dbReference type="Pfam" id="PF10392"/>
    </source>
</evidence>
<comment type="subcellular location">
    <subcellularLocation>
        <location evidence="1">Golgi apparatus membrane</location>
        <topology evidence="1">Peripheral membrane protein</topology>
    </subcellularLocation>
</comment>
<dbReference type="EMBL" id="KZ309087">
    <property type="protein sequence ID" value="KAG8236863.1"/>
    <property type="molecule type" value="Genomic_DNA"/>
</dbReference>
<comment type="caution">
    <text evidence="8">The sequence shown here is derived from an EMBL/GenBank/DDBJ whole genome shotgun (WGS) entry which is preliminary data.</text>
</comment>
<dbReference type="AlphaFoldDB" id="A0A8K0KRA7"/>
<dbReference type="Pfam" id="PF10392">
    <property type="entry name" value="COG5_N"/>
    <property type="match status" value="1"/>
</dbReference>
<organism evidence="8 9">
    <name type="scientific">Ladona fulva</name>
    <name type="common">Scarce chaser dragonfly</name>
    <name type="synonym">Libellula fulva</name>
    <dbReference type="NCBI Taxonomy" id="123851"/>
    <lineage>
        <taxon>Eukaryota</taxon>
        <taxon>Metazoa</taxon>
        <taxon>Ecdysozoa</taxon>
        <taxon>Arthropoda</taxon>
        <taxon>Hexapoda</taxon>
        <taxon>Insecta</taxon>
        <taxon>Pterygota</taxon>
        <taxon>Palaeoptera</taxon>
        <taxon>Odonata</taxon>
        <taxon>Epiprocta</taxon>
        <taxon>Anisoptera</taxon>
        <taxon>Libelluloidea</taxon>
        <taxon>Libellulidae</taxon>
        <taxon>Ladona</taxon>
    </lineage>
</organism>
<evidence type="ECO:0000256" key="3">
    <source>
        <dbReference type="ARBA" id="ARBA00023034"/>
    </source>
</evidence>
<dbReference type="Pfam" id="PF20649">
    <property type="entry name" value="COG5_C"/>
    <property type="match status" value="1"/>
</dbReference>
<dbReference type="GO" id="GO:0017119">
    <property type="term" value="C:Golgi transport complex"/>
    <property type="evidence" value="ECO:0007669"/>
    <property type="project" value="InterPro"/>
</dbReference>
<dbReference type="OrthoDB" id="18786at2759"/>
<evidence type="ECO:0000256" key="2">
    <source>
        <dbReference type="ARBA" id="ARBA00020974"/>
    </source>
</evidence>
<reference evidence="8" key="1">
    <citation type="submission" date="2013-04" db="EMBL/GenBank/DDBJ databases">
        <authorList>
            <person name="Qu J."/>
            <person name="Murali S.C."/>
            <person name="Bandaranaike D."/>
            <person name="Bellair M."/>
            <person name="Blankenburg K."/>
            <person name="Chao H."/>
            <person name="Dinh H."/>
            <person name="Doddapaneni H."/>
            <person name="Downs B."/>
            <person name="Dugan-Rocha S."/>
            <person name="Elkadiri S."/>
            <person name="Gnanaolivu R.D."/>
            <person name="Hernandez B."/>
            <person name="Javaid M."/>
            <person name="Jayaseelan J.C."/>
            <person name="Lee S."/>
            <person name="Li M."/>
            <person name="Ming W."/>
            <person name="Munidasa M."/>
            <person name="Muniz J."/>
            <person name="Nguyen L."/>
            <person name="Ongeri F."/>
            <person name="Osuji N."/>
            <person name="Pu L.-L."/>
            <person name="Puazo M."/>
            <person name="Qu C."/>
            <person name="Quiroz J."/>
            <person name="Raj R."/>
            <person name="Weissenberger G."/>
            <person name="Xin Y."/>
            <person name="Zou X."/>
            <person name="Han Y."/>
            <person name="Richards S."/>
            <person name="Worley K."/>
            <person name="Muzny D."/>
            <person name="Gibbs R."/>
        </authorList>
    </citation>
    <scope>NUCLEOTIDE SEQUENCE</scope>
    <source>
        <strain evidence="8">Sampled in the wild</strain>
    </source>
</reference>
<keyword evidence="3" id="KW-0333">Golgi apparatus</keyword>
<evidence type="ECO:0000259" key="7">
    <source>
        <dbReference type="Pfam" id="PF20649"/>
    </source>
</evidence>
<protein>
    <recommendedName>
        <fullName evidence="2">Conserved oligomeric Golgi complex subunit 5</fullName>
    </recommendedName>
</protein>
<evidence type="ECO:0000313" key="8">
    <source>
        <dbReference type="EMBL" id="KAG8236863.1"/>
    </source>
</evidence>
<dbReference type="InterPro" id="IPR048485">
    <property type="entry name" value="COG5_helical"/>
</dbReference>
<keyword evidence="9" id="KW-1185">Reference proteome</keyword>